<dbReference type="InterPro" id="IPR018062">
    <property type="entry name" value="HTH_AraC-typ_CS"/>
</dbReference>
<keyword evidence="3" id="KW-0238">DNA-binding</keyword>
<evidence type="ECO:0000256" key="6">
    <source>
        <dbReference type="PROSITE-ProRule" id="PRU00169"/>
    </source>
</evidence>
<gene>
    <name evidence="9" type="ORF">LKD75_07865</name>
</gene>
<dbReference type="InterPro" id="IPR041522">
    <property type="entry name" value="CdaR_GGDEF"/>
</dbReference>
<dbReference type="Pfam" id="PF17853">
    <property type="entry name" value="GGDEF_2"/>
    <property type="match status" value="1"/>
</dbReference>
<dbReference type="Pfam" id="PF12833">
    <property type="entry name" value="HTH_18"/>
    <property type="match status" value="1"/>
</dbReference>
<dbReference type="PRINTS" id="PR00032">
    <property type="entry name" value="HTHARAC"/>
</dbReference>
<comment type="function">
    <text evidence="5">May play the central regulatory role in sporulation. It may be an element of the effector pathway responsible for the activation of sporulation genes in response to nutritional stress. Spo0A may act in concert with spo0H (a sigma factor) to control the expression of some genes that are critical to the sporulation process.</text>
</comment>
<protein>
    <recommendedName>
        <fullName evidence="1">Stage 0 sporulation protein A homolog</fullName>
    </recommendedName>
</protein>
<evidence type="ECO:0000256" key="4">
    <source>
        <dbReference type="ARBA" id="ARBA00023163"/>
    </source>
</evidence>
<dbReference type="SUPFAM" id="SSF52172">
    <property type="entry name" value="CheY-like"/>
    <property type="match status" value="1"/>
</dbReference>
<dbReference type="AlphaFoldDB" id="A0AAE3A3N7"/>
<evidence type="ECO:0000256" key="1">
    <source>
        <dbReference type="ARBA" id="ARBA00018672"/>
    </source>
</evidence>
<keyword evidence="2" id="KW-0805">Transcription regulation</keyword>
<dbReference type="InterPro" id="IPR020449">
    <property type="entry name" value="Tscrpt_reg_AraC-type_HTH"/>
</dbReference>
<dbReference type="SMART" id="SM00342">
    <property type="entry name" value="HTH_ARAC"/>
    <property type="match status" value="1"/>
</dbReference>
<keyword evidence="10" id="KW-1185">Reference proteome</keyword>
<dbReference type="GO" id="GO:0043565">
    <property type="term" value="F:sequence-specific DNA binding"/>
    <property type="evidence" value="ECO:0007669"/>
    <property type="project" value="InterPro"/>
</dbReference>
<dbReference type="RefSeq" id="WP_227733152.1">
    <property type="nucleotide sequence ID" value="NZ_JAJEPV010000015.1"/>
</dbReference>
<keyword evidence="4" id="KW-0804">Transcription</keyword>
<accession>A0AAE3A3N7</accession>
<evidence type="ECO:0000313" key="9">
    <source>
        <dbReference type="EMBL" id="MCC2119515.1"/>
    </source>
</evidence>
<dbReference type="InterPro" id="IPR011006">
    <property type="entry name" value="CheY-like_superfamily"/>
</dbReference>
<dbReference type="SUPFAM" id="SSF46689">
    <property type="entry name" value="Homeodomain-like"/>
    <property type="match status" value="2"/>
</dbReference>
<organism evidence="9 10">
    <name type="scientific">Waltera acetigignens</name>
    <dbReference type="NCBI Taxonomy" id="2981769"/>
    <lineage>
        <taxon>Bacteria</taxon>
        <taxon>Bacillati</taxon>
        <taxon>Bacillota</taxon>
        <taxon>Clostridia</taxon>
        <taxon>Lachnospirales</taxon>
        <taxon>Lachnospiraceae</taxon>
        <taxon>Waltera</taxon>
    </lineage>
</organism>
<dbReference type="SMART" id="SM00448">
    <property type="entry name" value="REC"/>
    <property type="match status" value="1"/>
</dbReference>
<feature type="domain" description="HTH araC/xylS-type" evidence="7">
    <location>
        <begin position="430"/>
        <end position="528"/>
    </location>
</feature>
<dbReference type="InterPro" id="IPR001789">
    <property type="entry name" value="Sig_transdc_resp-reg_receiver"/>
</dbReference>
<dbReference type="PROSITE" id="PS00041">
    <property type="entry name" value="HTH_ARAC_FAMILY_1"/>
    <property type="match status" value="1"/>
</dbReference>
<evidence type="ECO:0000256" key="3">
    <source>
        <dbReference type="ARBA" id="ARBA00023125"/>
    </source>
</evidence>
<dbReference type="Pfam" id="PF00072">
    <property type="entry name" value="Response_reg"/>
    <property type="match status" value="1"/>
</dbReference>
<reference evidence="9 10" key="1">
    <citation type="submission" date="2021-10" db="EMBL/GenBank/DDBJ databases">
        <title>Anaerobic single-cell dispensing facilitates the cultivation of human gut bacteria.</title>
        <authorList>
            <person name="Afrizal A."/>
        </authorList>
    </citation>
    <scope>NUCLEOTIDE SEQUENCE [LARGE SCALE GENOMIC DNA]</scope>
    <source>
        <strain evidence="9 10">CLA-AA-H273</strain>
    </source>
</reference>
<keyword evidence="6" id="KW-0597">Phosphoprotein</keyword>
<comment type="caution">
    <text evidence="9">The sequence shown here is derived from an EMBL/GenBank/DDBJ whole genome shotgun (WGS) entry which is preliminary data.</text>
</comment>
<dbReference type="GO" id="GO:0003700">
    <property type="term" value="F:DNA-binding transcription factor activity"/>
    <property type="evidence" value="ECO:0007669"/>
    <property type="project" value="InterPro"/>
</dbReference>
<feature type="domain" description="Response regulatory" evidence="8">
    <location>
        <begin position="3"/>
        <end position="120"/>
    </location>
</feature>
<evidence type="ECO:0000259" key="7">
    <source>
        <dbReference type="PROSITE" id="PS01124"/>
    </source>
</evidence>
<dbReference type="CDD" id="cd17536">
    <property type="entry name" value="REC_YesN-like"/>
    <property type="match status" value="1"/>
</dbReference>
<dbReference type="PROSITE" id="PS50110">
    <property type="entry name" value="RESPONSE_REGULATORY"/>
    <property type="match status" value="1"/>
</dbReference>
<dbReference type="PANTHER" id="PTHR43280">
    <property type="entry name" value="ARAC-FAMILY TRANSCRIPTIONAL REGULATOR"/>
    <property type="match status" value="1"/>
</dbReference>
<dbReference type="InterPro" id="IPR009057">
    <property type="entry name" value="Homeodomain-like_sf"/>
</dbReference>
<dbReference type="PROSITE" id="PS01124">
    <property type="entry name" value="HTH_ARAC_FAMILY_2"/>
    <property type="match status" value="1"/>
</dbReference>
<evidence type="ECO:0000313" key="10">
    <source>
        <dbReference type="Proteomes" id="UP001197795"/>
    </source>
</evidence>
<feature type="modified residue" description="4-aspartylphosphate" evidence="6">
    <location>
        <position position="55"/>
    </location>
</feature>
<dbReference type="GO" id="GO:0000160">
    <property type="term" value="P:phosphorelay signal transduction system"/>
    <property type="evidence" value="ECO:0007669"/>
    <property type="project" value="InterPro"/>
</dbReference>
<dbReference type="PANTHER" id="PTHR43280:SF2">
    <property type="entry name" value="HTH-TYPE TRANSCRIPTIONAL REGULATOR EXSA"/>
    <property type="match status" value="1"/>
</dbReference>
<sequence>MYKIMLADDEGIVIDSLKFIIEKEFKDICEVQYAKTGRSVIELAESFRPDIAVMDIQMPGINGIDAMKEIRRTNNHTVFIVMSAYDKFDYAKEAIKLGVMEYITKPMEKTRIVNALRKAMENIDAERLKRKNELLIKEKLETVVPIIESGLIHNILLQEHFREDIENYRSILGITRQYAYMIAVVSGDEQQGNHMTNAVGSSVRMQKHYQEVRDCLKEHFDCIVGTVMANKLAVLVPYEKEIMDYNERIELIEKARELVRYMRKRTDISFRIGIGGPKDFLMASESYTEALNALVASTGSVAHVDDLPIRCEFAGNYPVKLEKKLFAEIEDGDIDNASATAAAFFDWMTDIGSDLMNMRLKILEFVLWSEHIAYEKGGMTYQLNSRADYLPQVMEMAEPSAMKTWFLEKVKESCRNVLNKREEKSGSIIEMAKNYIKNNYHKDISLDDVSREVNISPYYFSKLFKETTGENFIEYLTNLRMDKAKELLETTECSMKEICVRTGYSDPNYFSRSFKKNVGVTPTVYKENRGKIYEQGSV</sequence>
<dbReference type="InterPro" id="IPR018060">
    <property type="entry name" value="HTH_AraC"/>
</dbReference>
<evidence type="ECO:0000256" key="2">
    <source>
        <dbReference type="ARBA" id="ARBA00023015"/>
    </source>
</evidence>
<evidence type="ECO:0000259" key="8">
    <source>
        <dbReference type="PROSITE" id="PS50110"/>
    </source>
</evidence>
<name>A0AAE3A3N7_9FIRM</name>
<dbReference type="Proteomes" id="UP001197795">
    <property type="component" value="Unassembled WGS sequence"/>
</dbReference>
<proteinExistence type="predicted"/>
<dbReference type="Gene3D" id="1.10.10.60">
    <property type="entry name" value="Homeodomain-like"/>
    <property type="match status" value="2"/>
</dbReference>
<dbReference type="Gene3D" id="3.40.50.2300">
    <property type="match status" value="1"/>
</dbReference>
<evidence type="ECO:0000256" key="5">
    <source>
        <dbReference type="ARBA" id="ARBA00024867"/>
    </source>
</evidence>
<dbReference type="EMBL" id="JAJEPV010000015">
    <property type="protein sequence ID" value="MCC2119515.1"/>
    <property type="molecule type" value="Genomic_DNA"/>
</dbReference>